<dbReference type="AlphaFoldDB" id="A0A2T0PVE1"/>
<evidence type="ECO:0000256" key="4">
    <source>
        <dbReference type="PROSITE-ProRule" id="PRU00473"/>
    </source>
</evidence>
<dbReference type="PROSITE" id="PS51123">
    <property type="entry name" value="OMPA_2"/>
    <property type="match status" value="1"/>
</dbReference>
<evidence type="ECO:0000256" key="5">
    <source>
        <dbReference type="SAM" id="MobiDB-lite"/>
    </source>
</evidence>
<feature type="compositionally biased region" description="Low complexity" evidence="5">
    <location>
        <begin position="383"/>
        <end position="404"/>
    </location>
</feature>
<dbReference type="EMBL" id="PVZC01000009">
    <property type="protein sequence ID" value="PRX95504.1"/>
    <property type="molecule type" value="Genomic_DNA"/>
</dbReference>
<evidence type="ECO:0000256" key="2">
    <source>
        <dbReference type="ARBA" id="ARBA00023136"/>
    </source>
</evidence>
<dbReference type="PANTHER" id="PTHR30329">
    <property type="entry name" value="STATOR ELEMENT OF FLAGELLAR MOTOR COMPLEX"/>
    <property type="match status" value="1"/>
</dbReference>
<proteinExistence type="predicted"/>
<dbReference type="InterPro" id="IPR050330">
    <property type="entry name" value="Bact_OuterMem_StrucFunc"/>
</dbReference>
<evidence type="ECO:0000313" key="7">
    <source>
        <dbReference type="EMBL" id="PRX95504.1"/>
    </source>
</evidence>
<dbReference type="SUPFAM" id="SSF103088">
    <property type="entry name" value="OmpA-like"/>
    <property type="match status" value="1"/>
</dbReference>
<evidence type="ECO:0000256" key="3">
    <source>
        <dbReference type="ARBA" id="ARBA00023237"/>
    </source>
</evidence>
<organism evidence="7 8">
    <name type="scientific">Allonocardiopsis opalescens</name>
    <dbReference type="NCBI Taxonomy" id="1144618"/>
    <lineage>
        <taxon>Bacteria</taxon>
        <taxon>Bacillati</taxon>
        <taxon>Actinomycetota</taxon>
        <taxon>Actinomycetes</taxon>
        <taxon>Streptosporangiales</taxon>
        <taxon>Allonocardiopsis</taxon>
    </lineage>
</organism>
<dbReference type="InterPro" id="IPR006664">
    <property type="entry name" value="OMP_bac"/>
</dbReference>
<comment type="subcellular location">
    <subcellularLocation>
        <location evidence="1">Cell outer membrane</location>
    </subcellularLocation>
</comment>
<protein>
    <submittedName>
        <fullName evidence="7">Outer membrane protein OmpA-like peptidoglycan-associated protein</fullName>
    </submittedName>
</protein>
<sequence length="552" mass="59151">MSRRTTTTTSTSQWFVRLAIDLRVPYDCHDEIRGRGNKTVLIPNRPLHTERHRLRTLKVGVALTLTTLVLSSCVSGSEGGADPNGTASPGAPSGEGQSQAIATTSISSLSQPARIEVQALERGGEDMVTLRFEVFNDGDDQLNLQRAFTGDEGSGRRPSDVTLVDTRNAQRYLPLQTDDGECYCNEFEARIDPGQSQEAWVTFPAPPADLDYLTALIPPAAPFFDLPVSEGSGPPEEPAGSLQDPRILDLRFLQDDLSGESSTDQTGDQLSIMLSSDVLFDTNESTLTNRAQEAIAEAAGQIDESGATQVQIDGHTDDTGDDDINDPLSEARAESVEAELSSAVTNDVTFETAGHGSSDPVATNETEEGRQRNRRVTITFERAQAPTSSSPSAAIPSSGTAAPPNTAGPQVNQGELPVLGTSEHEEQAGVNAQVNHFSRSRDGYVALLWTIQNEGTERLNTGAGFRNEVYEYSPDADSGATITDPTAQLRYHPLMDAETGCLCSPDLGRGETNSVEPGQSVVRWSMYRLPAAVASSSIDIEHFGTIEDIAIP</sequence>
<dbReference type="Pfam" id="PF00691">
    <property type="entry name" value="OmpA"/>
    <property type="match status" value="1"/>
</dbReference>
<keyword evidence="3" id="KW-0998">Cell outer membrane</keyword>
<evidence type="ECO:0000313" key="8">
    <source>
        <dbReference type="Proteomes" id="UP000237846"/>
    </source>
</evidence>
<dbReference type="GO" id="GO:0009279">
    <property type="term" value="C:cell outer membrane"/>
    <property type="evidence" value="ECO:0007669"/>
    <property type="project" value="UniProtKB-SubCell"/>
</dbReference>
<keyword evidence="2 4" id="KW-0472">Membrane</keyword>
<dbReference type="CDD" id="cd07185">
    <property type="entry name" value="OmpA_C-like"/>
    <property type="match status" value="1"/>
</dbReference>
<evidence type="ECO:0000259" key="6">
    <source>
        <dbReference type="PROSITE" id="PS51123"/>
    </source>
</evidence>
<reference evidence="7 8" key="1">
    <citation type="submission" date="2018-03" db="EMBL/GenBank/DDBJ databases">
        <title>Genomic Encyclopedia of Archaeal and Bacterial Type Strains, Phase II (KMG-II): from individual species to whole genera.</title>
        <authorList>
            <person name="Goeker M."/>
        </authorList>
    </citation>
    <scope>NUCLEOTIDE SEQUENCE [LARGE SCALE GENOMIC DNA]</scope>
    <source>
        <strain evidence="7 8">DSM 45601</strain>
    </source>
</reference>
<accession>A0A2T0PVE1</accession>
<feature type="domain" description="OmpA-like" evidence="6">
    <location>
        <begin position="267"/>
        <end position="384"/>
    </location>
</feature>
<dbReference type="PANTHER" id="PTHR30329:SF21">
    <property type="entry name" value="LIPOPROTEIN YIAD-RELATED"/>
    <property type="match status" value="1"/>
</dbReference>
<dbReference type="InterPro" id="IPR006665">
    <property type="entry name" value="OmpA-like"/>
</dbReference>
<dbReference type="Gene3D" id="3.30.1330.60">
    <property type="entry name" value="OmpA-like domain"/>
    <property type="match status" value="1"/>
</dbReference>
<evidence type="ECO:0000256" key="1">
    <source>
        <dbReference type="ARBA" id="ARBA00004442"/>
    </source>
</evidence>
<gene>
    <name evidence="7" type="ORF">CLV72_109113</name>
</gene>
<dbReference type="InterPro" id="IPR036737">
    <property type="entry name" value="OmpA-like_sf"/>
</dbReference>
<feature type="region of interest" description="Disordered" evidence="5">
    <location>
        <begin position="350"/>
        <end position="415"/>
    </location>
</feature>
<feature type="region of interest" description="Disordered" evidence="5">
    <location>
        <begin position="75"/>
        <end position="98"/>
    </location>
</feature>
<keyword evidence="8" id="KW-1185">Reference proteome</keyword>
<dbReference type="Proteomes" id="UP000237846">
    <property type="component" value="Unassembled WGS sequence"/>
</dbReference>
<comment type="caution">
    <text evidence="7">The sequence shown here is derived from an EMBL/GenBank/DDBJ whole genome shotgun (WGS) entry which is preliminary data.</text>
</comment>
<dbReference type="PRINTS" id="PR01021">
    <property type="entry name" value="OMPADOMAIN"/>
</dbReference>
<name>A0A2T0PVE1_9ACTN</name>